<reference evidence="2" key="1">
    <citation type="journal article" date="2019" name="Int. J. Syst. Evol. Microbiol.">
        <title>The Global Catalogue of Microorganisms (GCM) 10K type strain sequencing project: providing services to taxonomists for standard genome sequencing and annotation.</title>
        <authorList>
            <consortium name="The Broad Institute Genomics Platform"/>
            <consortium name="The Broad Institute Genome Sequencing Center for Infectious Disease"/>
            <person name="Wu L."/>
            <person name="Ma J."/>
        </authorList>
    </citation>
    <scope>NUCLEOTIDE SEQUENCE [LARGE SCALE GENOMIC DNA]</scope>
    <source>
        <strain evidence="2">CCUG 55250</strain>
    </source>
</reference>
<sequence length="174" mass="18825">MKKALLLLLVGVTLFVSCGKDDDDQPAVKTKSEILVRTWEVQTAIVTLGTLPPVTGYIKGNPGPVLDMSKFRFEFKSNGDFVQTGIDGTQVTGKWTLTDNDTKLTLTTAALPAPDVWKADNITEQNLDISRDIAGNSTAPGDVYWKNLIDTYGKALNLSSANGVKIVIKTIPVK</sequence>
<dbReference type="EMBL" id="JBHSMA010000001">
    <property type="protein sequence ID" value="MFC5408500.1"/>
    <property type="molecule type" value="Genomic_DNA"/>
</dbReference>
<evidence type="ECO:0000313" key="2">
    <source>
        <dbReference type="Proteomes" id="UP001596106"/>
    </source>
</evidence>
<comment type="caution">
    <text evidence="1">The sequence shown here is derived from an EMBL/GenBank/DDBJ whole genome shotgun (WGS) entry which is preliminary data.</text>
</comment>
<evidence type="ECO:0008006" key="3">
    <source>
        <dbReference type="Google" id="ProtNLM"/>
    </source>
</evidence>
<proteinExistence type="predicted"/>
<keyword evidence="2" id="KW-1185">Reference proteome</keyword>
<dbReference type="PROSITE" id="PS51257">
    <property type="entry name" value="PROKAR_LIPOPROTEIN"/>
    <property type="match status" value="1"/>
</dbReference>
<accession>A0ABW0I793</accession>
<name>A0ABW0I793_9BACT</name>
<dbReference type="RefSeq" id="WP_379841432.1">
    <property type="nucleotide sequence ID" value="NZ_JBHSMA010000001.1"/>
</dbReference>
<dbReference type="Proteomes" id="UP001596106">
    <property type="component" value="Unassembled WGS sequence"/>
</dbReference>
<evidence type="ECO:0000313" key="1">
    <source>
        <dbReference type="EMBL" id="MFC5408500.1"/>
    </source>
</evidence>
<protein>
    <recommendedName>
        <fullName evidence="3">Lipocalin-like domain-containing protein</fullName>
    </recommendedName>
</protein>
<organism evidence="1 2">
    <name type="scientific">Larkinella bovis</name>
    <dbReference type="NCBI Taxonomy" id="683041"/>
    <lineage>
        <taxon>Bacteria</taxon>
        <taxon>Pseudomonadati</taxon>
        <taxon>Bacteroidota</taxon>
        <taxon>Cytophagia</taxon>
        <taxon>Cytophagales</taxon>
        <taxon>Spirosomataceae</taxon>
        <taxon>Larkinella</taxon>
    </lineage>
</organism>
<gene>
    <name evidence="1" type="ORF">ACFPMF_04230</name>
</gene>